<gene>
    <name evidence="2" type="ORF">GCM10010280_45810</name>
</gene>
<comment type="caution">
    <text evidence="2">The sequence shown here is derived from an EMBL/GenBank/DDBJ whole genome shotgun (WGS) entry which is preliminary data.</text>
</comment>
<dbReference type="EMBL" id="BMTU01000009">
    <property type="protein sequence ID" value="GGQ92948.1"/>
    <property type="molecule type" value="Genomic_DNA"/>
</dbReference>
<protein>
    <submittedName>
        <fullName evidence="2">Uncharacterized protein</fullName>
    </submittedName>
</protein>
<reference evidence="2" key="1">
    <citation type="journal article" date="2014" name="Int. J. Syst. Evol. Microbiol.">
        <title>Complete genome sequence of Corynebacterium casei LMG S-19264T (=DSM 44701T), isolated from a smear-ripened cheese.</title>
        <authorList>
            <consortium name="US DOE Joint Genome Institute (JGI-PGF)"/>
            <person name="Walter F."/>
            <person name="Albersmeier A."/>
            <person name="Kalinowski J."/>
            <person name="Ruckert C."/>
        </authorList>
    </citation>
    <scope>NUCLEOTIDE SEQUENCE</scope>
    <source>
        <strain evidence="2">JCM 4403</strain>
    </source>
</reference>
<feature type="compositionally biased region" description="Basic and acidic residues" evidence="1">
    <location>
        <begin position="124"/>
        <end position="151"/>
    </location>
</feature>
<accession>A0A918F1H5</accession>
<sequence length="173" mass="18620">MTAVVRDVVGGLITGAEQFGMSVQQDRCLDFSRVHVGEQRGDHAGPFARRLPVLRGRVQRHPFTAGGGLLNGVAQDVVPAVTVDQDQGVHARAAERVGDVPDHRVQGHGGEGDGAGPGRVLVRAGDRHRGEEVHRVGAGDLPRDGTGDQRVGRQRQIRAVLLETPDRKYRDLL</sequence>
<evidence type="ECO:0000256" key="1">
    <source>
        <dbReference type="SAM" id="MobiDB-lite"/>
    </source>
</evidence>
<proteinExistence type="predicted"/>
<dbReference type="Proteomes" id="UP000656732">
    <property type="component" value="Unassembled WGS sequence"/>
</dbReference>
<evidence type="ECO:0000313" key="3">
    <source>
        <dbReference type="Proteomes" id="UP000656732"/>
    </source>
</evidence>
<dbReference type="AlphaFoldDB" id="A0A918F1H5"/>
<keyword evidence="3" id="KW-1185">Reference proteome</keyword>
<reference evidence="2" key="2">
    <citation type="submission" date="2020-09" db="EMBL/GenBank/DDBJ databases">
        <authorList>
            <person name="Sun Q."/>
            <person name="Ohkuma M."/>
        </authorList>
    </citation>
    <scope>NUCLEOTIDE SEQUENCE</scope>
    <source>
        <strain evidence="2">JCM 4403</strain>
    </source>
</reference>
<name>A0A918F1H5_9ACTN</name>
<evidence type="ECO:0000313" key="2">
    <source>
        <dbReference type="EMBL" id="GGQ92948.1"/>
    </source>
</evidence>
<organism evidence="2 3">
    <name type="scientific">Streptomyces pilosus</name>
    <dbReference type="NCBI Taxonomy" id="28893"/>
    <lineage>
        <taxon>Bacteria</taxon>
        <taxon>Bacillati</taxon>
        <taxon>Actinomycetota</taxon>
        <taxon>Actinomycetes</taxon>
        <taxon>Kitasatosporales</taxon>
        <taxon>Streptomycetaceae</taxon>
        <taxon>Streptomyces</taxon>
    </lineage>
</organism>
<feature type="compositionally biased region" description="Gly residues" evidence="1">
    <location>
        <begin position="107"/>
        <end position="117"/>
    </location>
</feature>
<feature type="region of interest" description="Disordered" evidence="1">
    <location>
        <begin position="101"/>
        <end position="152"/>
    </location>
</feature>